<gene>
    <name evidence="1" type="ORF">GcM3_220017</name>
</gene>
<proteinExistence type="predicted"/>
<evidence type="ECO:0000313" key="1">
    <source>
        <dbReference type="EMBL" id="RKF53225.1"/>
    </source>
</evidence>
<dbReference type="EMBL" id="MCBQ01022076">
    <property type="protein sequence ID" value="RKF53225.1"/>
    <property type="molecule type" value="Genomic_DNA"/>
</dbReference>
<reference evidence="1 2" key="1">
    <citation type="journal article" date="2018" name="BMC Genomics">
        <title>Comparative genome analyses reveal sequence features reflecting distinct modes of host-adaptation between dicot and monocot powdery mildew.</title>
        <authorList>
            <person name="Wu Y."/>
            <person name="Ma X."/>
            <person name="Pan Z."/>
            <person name="Kale S.D."/>
            <person name="Song Y."/>
            <person name="King H."/>
            <person name="Zhang Q."/>
            <person name="Presley C."/>
            <person name="Deng X."/>
            <person name="Wei C.I."/>
            <person name="Xiao S."/>
        </authorList>
    </citation>
    <scope>NUCLEOTIDE SEQUENCE [LARGE SCALE GENOMIC DNA]</scope>
    <source>
        <strain evidence="1">UMSG3</strain>
    </source>
</reference>
<protein>
    <submittedName>
        <fullName evidence="1">Uncharacterized protein</fullName>
    </submittedName>
</protein>
<comment type="caution">
    <text evidence="1">The sequence shown here is derived from an EMBL/GenBank/DDBJ whole genome shotgun (WGS) entry which is preliminary data.</text>
</comment>
<sequence length="315" mass="35430">MELEATPNGDMVSSEGIKILNVSHKHQCEPGFIYEIGMYIKDGKCVFTHMFRRPDKTKANSVAAIRSIVESSLPQQKNKALRTQLWIWSNKARDQLYKFAYKRMPGRRLILDKGSGDGQSCDVHSKMPDCSFTLVEPDESKCIKLMKRLQLKSYEKNIRNLIRKVAPLKKGTSKYCIVHCELESILEDKDVCNMLLPELKCCVACFSLQFVLSSMETLSSYSVYTIGMCYTYDDIKVGKHIINSGDMSMTKTGEYTAEVKWENDSIYDEPAVERSDFPPGAVLLGIKGPVDLPSGPGDSIHASKLMDRLLVCILG</sequence>
<accession>A0A420H716</accession>
<evidence type="ECO:0000313" key="2">
    <source>
        <dbReference type="Proteomes" id="UP000283383"/>
    </source>
</evidence>
<name>A0A420H716_9PEZI</name>
<dbReference type="AlphaFoldDB" id="A0A420H716"/>
<keyword evidence="2" id="KW-1185">Reference proteome</keyword>
<dbReference type="Proteomes" id="UP000283383">
    <property type="component" value="Unassembled WGS sequence"/>
</dbReference>
<organism evidence="1 2">
    <name type="scientific">Golovinomyces cichoracearum</name>
    <dbReference type="NCBI Taxonomy" id="62708"/>
    <lineage>
        <taxon>Eukaryota</taxon>
        <taxon>Fungi</taxon>
        <taxon>Dikarya</taxon>
        <taxon>Ascomycota</taxon>
        <taxon>Pezizomycotina</taxon>
        <taxon>Leotiomycetes</taxon>
        <taxon>Erysiphales</taxon>
        <taxon>Erysiphaceae</taxon>
        <taxon>Golovinomyces</taxon>
    </lineage>
</organism>